<dbReference type="AlphaFoldDB" id="A0A1J7INK9"/>
<name>A0A1J7INK9_9PEZI</name>
<keyword evidence="4" id="KW-1185">Reference proteome</keyword>
<dbReference type="EMBL" id="KV875098">
    <property type="protein sequence ID" value="OIW28779.1"/>
    <property type="molecule type" value="Genomic_DNA"/>
</dbReference>
<evidence type="ECO:0000256" key="2">
    <source>
        <dbReference type="SAM" id="Phobius"/>
    </source>
</evidence>
<feature type="region of interest" description="Disordered" evidence="1">
    <location>
        <begin position="656"/>
        <end position="679"/>
    </location>
</feature>
<feature type="compositionally biased region" description="Polar residues" evidence="1">
    <location>
        <begin position="669"/>
        <end position="679"/>
    </location>
</feature>
<keyword evidence="2" id="KW-0812">Transmembrane</keyword>
<dbReference type="OrthoDB" id="426293at2759"/>
<keyword evidence="2" id="KW-0472">Membrane</keyword>
<feature type="transmembrane region" description="Helical" evidence="2">
    <location>
        <begin position="467"/>
        <end position="489"/>
    </location>
</feature>
<evidence type="ECO:0000313" key="4">
    <source>
        <dbReference type="Proteomes" id="UP000182658"/>
    </source>
</evidence>
<accession>A0A1J7INK9</accession>
<evidence type="ECO:0008006" key="5">
    <source>
        <dbReference type="Google" id="ProtNLM"/>
    </source>
</evidence>
<evidence type="ECO:0000313" key="3">
    <source>
        <dbReference type="EMBL" id="OIW28779.1"/>
    </source>
</evidence>
<organism evidence="3 4">
    <name type="scientific">Coniochaeta ligniaria NRRL 30616</name>
    <dbReference type="NCBI Taxonomy" id="1408157"/>
    <lineage>
        <taxon>Eukaryota</taxon>
        <taxon>Fungi</taxon>
        <taxon>Dikarya</taxon>
        <taxon>Ascomycota</taxon>
        <taxon>Pezizomycotina</taxon>
        <taxon>Sordariomycetes</taxon>
        <taxon>Sordariomycetidae</taxon>
        <taxon>Coniochaetales</taxon>
        <taxon>Coniochaetaceae</taxon>
        <taxon>Coniochaeta</taxon>
    </lineage>
</organism>
<dbReference type="Proteomes" id="UP000182658">
    <property type="component" value="Unassembled WGS sequence"/>
</dbReference>
<evidence type="ECO:0000256" key="1">
    <source>
        <dbReference type="SAM" id="MobiDB-lite"/>
    </source>
</evidence>
<feature type="region of interest" description="Disordered" evidence="1">
    <location>
        <begin position="1"/>
        <end position="34"/>
    </location>
</feature>
<feature type="transmembrane region" description="Helical" evidence="2">
    <location>
        <begin position="501"/>
        <end position="524"/>
    </location>
</feature>
<keyword evidence="2" id="KW-1133">Transmembrane helix</keyword>
<gene>
    <name evidence="3" type="ORF">CONLIGDRAFT_703951</name>
</gene>
<sequence>MEHDSPAHTMEAPKKYAVEEVEDANGGKEPDGFNSWAAHRLVLPDDGRFEFDISESSLRSKYSSNKSEAESVTQRVNDFMAYQMDVNQKTPPFICQDVYESVDGRRYKESIEWYWGEVVKKTDTAPKDLVKNGVTDRGHKICQSRITGLDFARNAHEIFKFNTHFNAWNEVPSSFGTQTRPSYNSLKFSRVGRGGYQEEMFFVAIWYTCGVGEVPYSVLGHGPLYGSPNAQLVQKRIEIFLRVNAPSRGWHAEDQDGSVKPSREYEKHCRSQQEWTMIVSTPPTMTRYRRIGFDLEPMPYNRDYGCALFNVVRGLLEVSLDEWTAVLDHIEGLLAEGHSICSPQDHDRLLVDDENLTRSRKYFWIMTCIDEFSFLVDRTTQALDEMYRGSMPPEEEGIEEAPGGVLEPNDPKFMGILRKQLVRRYEAFSRRLEDQRRRTELFRNGVQLFNASSVMESRLSSRLSENVMLLTYVSIFYIPLAFITSLWAVPNTQLSANHLAYAMATVGVVTYFVTFNISTISRAWRRVYQRRRNRIVEKMKVGRTGHGAETQASPAIYWNSVPAAPDPVYWTSEPAVPKPNSTGVGGELKENSDKWKVRGERYENVFHVSRDKSEPSEWYIALFPIYRVSTRALMWAATKLPPGDFWQKLLGRAEPQAMDEGNAVEKGKSNSSEGKAVTS</sequence>
<proteinExistence type="predicted"/>
<dbReference type="InParanoid" id="A0A1J7INK9"/>
<reference evidence="3 4" key="1">
    <citation type="submission" date="2016-10" db="EMBL/GenBank/DDBJ databases">
        <title>Draft genome sequence of Coniochaeta ligniaria NRRL30616, a lignocellulolytic fungus for bioabatement of inhibitors in plant biomass hydrolysates.</title>
        <authorList>
            <consortium name="DOE Joint Genome Institute"/>
            <person name="Jimenez D.J."/>
            <person name="Hector R.E."/>
            <person name="Riley R."/>
            <person name="Sun H."/>
            <person name="Grigoriev I.V."/>
            <person name="Van Elsas J.D."/>
            <person name="Nichols N.N."/>
        </authorList>
    </citation>
    <scope>NUCLEOTIDE SEQUENCE [LARGE SCALE GENOMIC DNA]</scope>
    <source>
        <strain evidence="3 4">NRRL 30616</strain>
    </source>
</reference>
<dbReference type="STRING" id="1408157.A0A1J7INK9"/>
<feature type="compositionally biased region" description="Basic and acidic residues" evidence="1">
    <location>
        <begin position="1"/>
        <end position="18"/>
    </location>
</feature>
<protein>
    <recommendedName>
        <fullName evidence="5">Cora-domain-containing protein</fullName>
    </recommendedName>
</protein>